<sequence length="143" mass="15778">MLGIFAGMVSAPEPYFNYSHSANFYSTLEPKSLDLIIGISPFGFSLIDATTDRCLKVGGIVLIAGNKNNRYIKLEHSFHPSVLASNYSETKAPEDWISAMGTKILLHYPSHTSALEKDTKLNTLIFYQKNKDTAAAATEEESK</sequence>
<organism evidence="1 2">
    <name type="scientific">Phytopseudomonas dryadis</name>
    <dbReference type="NCBI Taxonomy" id="2487520"/>
    <lineage>
        <taxon>Bacteria</taxon>
        <taxon>Pseudomonadati</taxon>
        <taxon>Pseudomonadota</taxon>
        <taxon>Gammaproteobacteria</taxon>
        <taxon>Pseudomonadales</taxon>
        <taxon>Pseudomonadaceae</taxon>
        <taxon>Phytopseudomonas</taxon>
    </lineage>
</organism>
<gene>
    <name evidence="1" type="ORF">DNK34_10155</name>
</gene>
<dbReference type="Proteomes" id="UP000291334">
    <property type="component" value="Unassembled WGS sequence"/>
</dbReference>
<accession>A0ABY1Z8W3</accession>
<proteinExistence type="predicted"/>
<evidence type="ECO:0000313" key="1">
    <source>
        <dbReference type="EMBL" id="TBV06689.1"/>
    </source>
</evidence>
<name>A0ABY1Z8W3_9GAMM</name>
<reference evidence="1 2" key="1">
    <citation type="submission" date="2018-06" db="EMBL/GenBank/DDBJ databases">
        <title>Three novel Pseudomonas species isolated from symptomatic oak.</title>
        <authorList>
            <person name="Bueno-Gonzalez V."/>
            <person name="Brady C."/>
        </authorList>
    </citation>
    <scope>NUCLEOTIDE SEQUENCE [LARGE SCALE GENOMIC DNA]</scope>
    <source>
        <strain evidence="1 2">P26B</strain>
    </source>
</reference>
<comment type="caution">
    <text evidence="1">The sequence shown here is derived from an EMBL/GenBank/DDBJ whole genome shotgun (WGS) entry which is preliminary data.</text>
</comment>
<protein>
    <submittedName>
        <fullName evidence="1">Uncharacterized protein</fullName>
    </submittedName>
</protein>
<evidence type="ECO:0000313" key="2">
    <source>
        <dbReference type="Proteomes" id="UP000291334"/>
    </source>
</evidence>
<dbReference type="EMBL" id="QJUM01000010">
    <property type="protein sequence ID" value="TBV06689.1"/>
    <property type="molecule type" value="Genomic_DNA"/>
</dbReference>
<keyword evidence="2" id="KW-1185">Reference proteome</keyword>